<dbReference type="EMBL" id="CM042021">
    <property type="protein sequence ID" value="KAI3819836.1"/>
    <property type="molecule type" value="Genomic_DNA"/>
</dbReference>
<name>A0ACB9JJC5_9ASTR</name>
<accession>A0ACB9JJC5</accession>
<organism evidence="1 2">
    <name type="scientific">Smallanthus sonchifolius</name>
    <dbReference type="NCBI Taxonomy" id="185202"/>
    <lineage>
        <taxon>Eukaryota</taxon>
        <taxon>Viridiplantae</taxon>
        <taxon>Streptophyta</taxon>
        <taxon>Embryophyta</taxon>
        <taxon>Tracheophyta</taxon>
        <taxon>Spermatophyta</taxon>
        <taxon>Magnoliopsida</taxon>
        <taxon>eudicotyledons</taxon>
        <taxon>Gunneridae</taxon>
        <taxon>Pentapetalae</taxon>
        <taxon>asterids</taxon>
        <taxon>campanulids</taxon>
        <taxon>Asterales</taxon>
        <taxon>Asteraceae</taxon>
        <taxon>Asteroideae</taxon>
        <taxon>Heliantheae alliance</taxon>
        <taxon>Millerieae</taxon>
        <taxon>Smallanthus</taxon>
    </lineage>
</organism>
<proteinExistence type="predicted"/>
<evidence type="ECO:0000313" key="2">
    <source>
        <dbReference type="Proteomes" id="UP001056120"/>
    </source>
</evidence>
<reference evidence="2" key="1">
    <citation type="journal article" date="2022" name="Mol. Ecol. Resour.">
        <title>The genomes of chicory, endive, great burdock and yacon provide insights into Asteraceae palaeo-polyploidization history and plant inulin production.</title>
        <authorList>
            <person name="Fan W."/>
            <person name="Wang S."/>
            <person name="Wang H."/>
            <person name="Wang A."/>
            <person name="Jiang F."/>
            <person name="Liu H."/>
            <person name="Zhao H."/>
            <person name="Xu D."/>
            <person name="Zhang Y."/>
        </authorList>
    </citation>
    <scope>NUCLEOTIDE SEQUENCE [LARGE SCALE GENOMIC DNA]</scope>
    <source>
        <strain evidence="2">cv. Yunnan</strain>
    </source>
</reference>
<sequence>MDSGNSASLHSSTAAAAHEDHHDHSTQSMSSFFNHIHHQPTFFDPSYFSFSNSTNLTAFGAPQNYYLHAQPPVSSNTNMAPGSNHHQVGVSMKNPKKRTRASKRTPTTVLTTDTSNFRQMVQEFTGIPTAPFSSYSRRFDLTARGGIGRLPPSHIHRFQTQNPIFLDTTTSDNQELDVSCWFPSSSTQWRGPNEDEYMLNTSNVHHLIHMDLKTVISSRDGGDQAQDNVDSWVLPF</sequence>
<evidence type="ECO:0000313" key="1">
    <source>
        <dbReference type="EMBL" id="KAI3819836.1"/>
    </source>
</evidence>
<comment type="caution">
    <text evidence="1">The sequence shown here is derived from an EMBL/GenBank/DDBJ whole genome shotgun (WGS) entry which is preliminary data.</text>
</comment>
<dbReference type="Proteomes" id="UP001056120">
    <property type="component" value="Linkage Group LG04"/>
</dbReference>
<keyword evidence="2" id="KW-1185">Reference proteome</keyword>
<gene>
    <name evidence="1" type="ORF">L1987_13688</name>
</gene>
<protein>
    <submittedName>
        <fullName evidence="1">Uncharacterized protein</fullName>
    </submittedName>
</protein>
<reference evidence="1 2" key="2">
    <citation type="journal article" date="2022" name="Mol. Ecol. Resour.">
        <title>The genomes of chicory, endive, great burdock and yacon provide insights into Asteraceae paleo-polyploidization history and plant inulin production.</title>
        <authorList>
            <person name="Fan W."/>
            <person name="Wang S."/>
            <person name="Wang H."/>
            <person name="Wang A."/>
            <person name="Jiang F."/>
            <person name="Liu H."/>
            <person name="Zhao H."/>
            <person name="Xu D."/>
            <person name="Zhang Y."/>
        </authorList>
    </citation>
    <scope>NUCLEOTIDE SEQUENCE [LARGE SCALE GENOMIC DNA]</scope>
    <source>
        <strain evidence="2">cv. Yunnan</strain>
        <tissue evidence="1">Leaves</tissue>
    </source>
</reference>